<feature type="chain" id="PRO_5025086251" description="Carbonic anhydrase" evidence="9">
    <location>
        <begin position="17"/>
        <end position="294"/>
    </location>
</feature>
<dbReference type="InterPro" id="IPR023561">
    <property type="entry name" value="Carbonic_anhydrase_a-class"/>
</dbReference>
<evidence type="ECO:0000256" key="5">
    <source>
        <dbReference type="ARBA" id="ARBA00022723"/>
    </source>
</evidence>
<dbReference type="GO" id="GO:0008270">
    <property type="term" value="F:zinc ion binding"/>
    <property type="evidence" value="ECO:0007669"/>
    <property type="project" value="UniProtKB-UniRule"/>
</dbReference>
<dbReference type="PROSITE" id="PS00162">
    <property type="entry name" value="ALPHA_CA_1"/>
    <property type="match status" value="1"/>
</dbReference>
<evidence type="ECO:0000256" key="9">
    <source>
        <dbReference type="RuleBase" id="RU367011"/>
    </source>
</evidence>
<comment type="cofactor">
    <cofactor evidence="1 9">
        <name>Zn(2+)</name>
        <dbReference type="ChEBI" id="CHEBI:29105"/>
    </cofactor>
</comment>
<dbReference type="EMBL" id="KM038296">
    <property type="protein sequence ID" value="AIG55757.1"/>
    <property type="molecule type" value="Genomic_DNA"/>
</dbReference>
<keyword evidence="9" id="KW-0732">Signal</keyword>
<evidence type="ECO:0000256" key="8">
    <source>
        <dbReference type="ARBA" id="ARBA00048348"/>
    </source>
</evidence>
<sequence length="294" mass="32739">MRFYSLLSAIACVASAICPDPELKAQSPIDIPRSDPIPNANNVTIAFSNPANAVVKNDAGETVKVYWDGGKDSKLQLNNVQYNSVQYHFHHPSEHTLRGYTYPFEMHMVHQTADKKIAVIGVFFEIGGEDNPFLNQVWSSIGLLGDPGTNVTVSGVNGAALKFNSDTGFYRYPGSLTTPPYTEGVEWTVVRDIQKMSKAQFEIYKKAMPEENVREVQPLNGRKVTLFAPSNSNKVSVSTPKTIAIFHSLNTTLLHLLRSINLCIKSIHSTNKYYGDDPDQWMQSFSSIPRDVCY</sequence>
<protein>
    <recommendedName>
        <fullName evidence="4 9">Carbonic anhydrase</fullName>
        <ecNumber evidence="4 9">4.2.1.1</ecNumber>
    </recommendedName>
</protein>
<dbReference type="PANTHER" id="PTHR18952:SF265">
    <property type="entry name" value="CARBONIC ANHYDRASE"/>
    <property type="match status" value="1"/>
</dbReference>
<dbReference type="EC" id="4.2.1.1" evidence="4 9"/>
<dbReference type="InterPro" id="IPR036398">
    <property type="entry name" value="CA_dom_sf"/>
</dbReference>
<feature type="domain" description="Alpha-carbonic anhydrase" evidence="10">
    <location>
        <begin position="1"/>
        <end position="228"/>
    </location>
</feature>
<feature type="signal peptide" evidence="9">
    <location>
        <begin position="1"/>
        <end position="16"/>
    </location>
</feature>
<evidence type="ECO:0000256" key="7">
    <source>
        <dbReference type="ARBA" id="ARBA00023239"/>
    </source>
</evidence>
<evidence type="ECO:0000259" key="10">
    <source>
        <dbReference type="PROSITE" id="PS51144"/>
    </source>
</evidence>
<dbReference type="PANTHER" id="PTHR18952">
    <property type="entry name" value="CARBONIC ANHYDRASE"/>
    <property type="match status" value="1"/>
</dbReference>
<evidence type="ECO:0000256" key="2">
    <source>
        <dbReference type="ARBA" id="ARBA00002904"/>
    </source>
</evidence>
<evidence type="ECO:0000256" key="6">
    <source>
        <dbReference type="ARBA" id="ARBA00022833"/>
    </source>
</evidence>
<dbReference type="Pfam" id="PF00194">
    <property type="entry name" value="Carb_anhydrase"/>
    <property type="match status" value="1"/>
</dbReference>
<dbReference type="GO" id="GO:0004089">
    <property type="term" value="F:carbonate dehydratase activity"/>
    <property type="evidence" value="ECO:0007669"/>
    <property type="project" value="UniProtKB-UniRule"/>
</dbReference>
<organism evidence="11">
    <name type="scientific">Thraustotheca clavata</name>
    <dbReference type="NCBI Taxonomy" id="74557"/>
    <lineage>
        <taxon>Eukaryota</taxon>
        <taxon>Sar</taxon>
        <taxon>Stramenopiles</taxon>
        <taxon>Oomycota</taxon>
        <taxon>Saprolegniomycetes</taxon>
        <taxon>Saprolegniales</taxon>
        <taxon>Achlyaceae</taxon>
        <taxon>Thraustotheca</taxon>
    </lineage>
</organism>
<dbReference type="AlphaFoldDB" id="A0A0A7CLL2"/>
<dbReference type="CDD" id="cd03124">
    <property type="entry name" value="alpha_CA_prokaryotic_like"/>
    <property type="match status" value="1"/>
</dbReference>
<comment type="function">
    <text evidence="2 9">Reversible hydration of carbon dioxide.</text>
</comment>
<dbReference type="SMART" id="SM01057">
    <property type="entry name" value="Carb_anhydrase"/>
    <property type="match status" value="1"/>
</dbReference>
<keyword evidence="6 9" id="KW-0862">Zinc</keyword>
<accession>A0A0A7CLL2</accession>
<comment type="catalytic activity">
    <reaction evidence="8 9">
        <text>hydrogencarbonate + H(+) = CO2 + H2O</text>
        <dbReference type="Rhea" id="RHEA:10748"/>
        <dbReference type="ChEBI" id="CHEBI:15377"/>
        <dbReference type="ChEBI" id="CHEBI:15378"/>
        <dbReference type="ChEBI" id="CHEBI:16526"/>
        <dbReference type="ChEBI" id="CHEBI:17544"/>
        <dbReference type="EC" id="4.2.1.1"/>
    </reaction>
</comment>
<evidence type="ECO:0000256" key="1">
    <source>
        <dbReference type="ARBA" id="ARBA00001947"/>
    </source>
</evidence>
<dbReference type="Gene3D" id="3.10.200.10">
    <property type="entry name" value="Alpha carbonic anhydrase"/>
    <property type="match status" value="1"/>
</dbReference>
<comment type="similarity">
    <text evidence="3 9">Belongs to the alpha-carbonic anhydrase family.</text>
</comment>
<evidence type="ECO:0000256" key="4">
    <source>
        <dbReference type="ARBA" id="ARBA00012925"/>
    </source>
</evidence>
<dbReference type="SUPFAM" id="SSF51069">
    <property type="entry name" value="Carbonic anhydrase"/>
    <property type="match status" value="1"/>
</dbReference>
<proteinExistence type="inferred from homology"/>
<dbReference type="InterPro" id="IPR041891">
    <property type="entry name" value="Alpha_CA_prokaryot-like"/>
</dbReference>
<keyword evidence="7 9" id="KW-0456">Lyase</keyword>
<reference evidence="11" key="1">
    <citation type="journal article" date="2014" name="Genome Biol. Evol.">
        <title>The secreted proteins of Achlya hypogyna and Thraustotheca clavata identify the ancestral oomycete secretome and reveal gene acquisitions by horizontal gene transfer.</title>
        <authorList>
            <person name="Misner I."/>
            <person name="Blouin N."/>
            <person name="Leonard G."/>
            <person name="Richards T.A."/>
            <person name="Lane C.E."/>
        </authorList>
    </citation>
    <scope>NUCLEOTIDE SEQUENCE</scope>
    <source>
        <strain evidence="11">ATCC 34112</strain>
    </source>
</reference>
<evidence type="ECO:0000313" key="11">
    <source>
        <dbReference type="EMBL" id="AIG55757.1"/>
    </source>
</evidence>
<evidence type="ECO:0000256" key="3">
    <source>
        <dbReference type="ARBA" id="ARBA00010718"/>
    </source>
</evidence>
<name>A0A0A7CLL2_9STRA</name>
<dbReference type="InterPro" id="IPR001148">
    <property type="entry name" value="CA_dom"/>
</dbReference>
<keyword evidence="5 9" id="KW-0479">Metal-binding</keyword>
<dbReference type="PROSITE" id="PS51144">
    <property type="entry name" value="ALPHA_CA_2"/>
    <property type="match status" value="1"/>
</dbReference>
<dbReference type="InterPro" id="IPR018338">
    <property type="entry name" value="Carbonic_anhydrase_a-class_CS"/>
</dbReference>